<evidence type="ECO:0000313" key="6">
    <source>
        <dbReference type="Proteomes" id="UP000503088"/>
    </source>
</evidence>
<dbReference type="RefSeq" id="WP_173222835.1">
    <property type="nucleotide sequence ID" value="NZ_CP048104.1"/>
</dbReference>
<sequence length="208" mass="23308">MNRKKHFWRNLAILIVVVAAIGGAVYMGLPKGDSSDQESAKEDQSKKVESGIEPEKKSPSQPGKRDTGPQETFQAPDFTLKTLDGKTVTLSENDGKPSVINIWASWCPPCKVEMPYFQKAYDKHQDQVNFLMVNLTANDSIDKAKSYLEKENYTFPVLLDETGEVAMDYQAFAIPQTYVVNEKGEIIHRITGSITQTQLDEIMKDLTS</sequence>
<dbReference type="KEGG" id="kpul:GXN76_10125"/>
<dbReference type="PROSITE" id="PS00194">
    <property type="entry name" value="THIOREDOXIN_1"/>
    <property type="match status" value="1"/>
</dbReference>
<keyword evidence="6" id="KW-1185">Reference proteome</keyword>
<keyword evidence="1" id="KW-1015">Disulfide bond</keyword>
<organism evidence="5 6">
    <name type="scientific">Kroppenstedtia pulmonis</name>
    <dbReference type="NCBI Taxonomy" id="1380685"/>
    <lineage>
        <taxon>Bacteria</taxon>
        <taxon>Bacillati</taxon>
        <taxon>Bacillota</taxon>
        <taxon>Bacilli</taxon>
        <taxon>Bacillales</taxon>
        <taxon>Thermoactinomycetaceae</taxon>
        <taxon>Kroppenstedtia</taxon>
    </lineage>
</organism>
<accession>A0A7D4C751</accession>
<reference evidence="5 6" key="1">
    <citation type="submission" date="2020-01" db="EMBL/GenBank/DDBJ databases">
        <authorList>
            <person name="Gulvik C.A."/>
            <person name="Batra D.G."/>
        </authorList>
    </citation>
    <scope>NUCLEOTIDE SEQUENCE [LARGE SCALE GENOMIC DNA]</scope>
    <source>
        <strain evidence="5 6">W9323</strain>
    </source>
</reference>
<dbReference type="Gene3D" id="3.40.30.10">
    <property type="entry name" value="Glutaredoxin"/>
    <property type="match status" value="1"/>
</dbReference>
<dbReference type="PANTHER" id="PTHR42852:SF17">
    <property type="entry name" value="THIOREDOXIN-LIKE PROTEIN HI_1115"/>
    <property type="match status" value="1"/>
</dbReference>
<dbReference type="CDD" id="cd02966">
    <property type="entry name" value="TlpA_like_family"/>
    <property type="match status" value="1"/>
</dbReference>
<dbReference type="AlphaFoldDB" id="A0A7D4C751"/>
<dbReference type="InterPro" id="IPR000866">
    <property type="entry name" value="AhpC/TSA"/>
</dbReference>
<feature type="domain" description="Thioredoxin" evidence="4">
    <location>
        <begin position="69"/>
        <end position="208"/>
    </location>
</feature>
<feature type="transmembrane region" description="Helical" evidence="3">
    <location>
        <begin position="7"/>
        <end position="29"/>
    </location>
</feature>
<keyword evidence="3" id="KW-0472">Membrane</keyword>
<proteinExistence type="predicted"/>
<dbReference type="InterPro" id="IPR017937">
    <property type="entry name" value="Thioredoxin_CS"/>
</dbReference>
<dbReference type="PROSITE" id="PS51352">
    <property type="entry name" value="THIOREDOXIN_2"/>
    <property type="match status" value="1"/>
</dbReference>
<protein>
    <submittedName>
        <fullName evidence="5">TlpA family protein disulfide reductase</fullName>
    </submittedName>
</protein>
<dbReference type="SUPFAM" id="SSF52833">
    <property type="entry name" value="Thioredoxin-like"/>
    <property type="match status" value="1"/>
</dbReference>
<name>A0A7D4C751_9BACL</name>
<evidence type="ECO:0000256" key="2">
    <source>
        <dbReference type="SAM" id="MobiDB-lite"/>
    </source>
</evidence>
<dbReference type="Proteomes" id="UP000503088">
    <property type="component" value="Chromosome"/>
</dbReference>
<feature type="compositionally biased region" description="Basic and acidic residues" evidence="2">
    <location>
        <begin position="38"/>
        <end position="68"/>
    </location>
</feature>
<dbReference type="InterPro" id="IPR050553">
    <property type="entry name" value="Thioredoxin_ResA/DsbE_sf"/>
</dbReference>
<evidence type="ECO:0000259" key="4">
    <source>
        <dbReference type="PROSITE" id="PS51352"/>
    </source>
</evidence>
<keyword evidence="3" id="KW-1133">Transmembrane helix</keyword>
<dbReference type="PANTHER" id="PTHR42852">
    <property type="entry name" value="THIOL:DISULFIDE INTERCHANGE PROTEIN DSBE"/>
    <property type="match status" value="1"/>
</dbReference>
<evidence type="ECO:0000313" key="5">
    <source>
        <dbReference type="EMBL" id="QKG84796.1"/>
    </source>
</evidence>
<dbReference type="Pfam" id="PF00578">
    <property type="entry name" value="AhpC-TSA"/>
    <property type="match status" value="1"/>
</dbReference>
<dbReference type="GO" id="GO:0016209">
    <property type="term" value="F:antioxidant activity"/>
    <property type="evidence" value="ECO:0007669"/>
    <property type="project" value="InterPro"/>
</dbReference>
<keyword evidence="3" id="KW-0812">Transmembrane</keyword>
<dbReference type="GO" id="GO:0016491">
    <property type="term" value="F:oxidoreductase activity"/>
    <property type="evidence" value="ECO:0007669"/>
    <property type="project" value="InterPro"/>
</dbReference>
<evidence type="ECO:0000256" key="1">
    <source>
        <dbReference type="ARBA" id="ARBA00023157"/>
    </source>
</evidence>
<feature type="region of interest" description="Disordered" evidence="2">
    <location>
        <begin position="31"/>
        <end position="76"/>
    </location>
</feature>
<dbReference type="InterPro" id="IPR013766">
    <property type="entry name" value="Thioredoxin_domain"/>
</dbReference>
<dbReference type="EMBL" id="CP048104">
    <property type="protein sequence ID" value="QKG84796.1"/>
    <property type="molecule type" value="Genomic_DNA"/>
</dbReference>
<evidence type="ECO:0000256" key="3">
    <source>
        <dbReference type="SAM" id="Phobius"/>
    </source>
</evidence>
<dbReference type="InterPro" id="IPR036249">
    <property type="entry name" value="Thioredoxin-like_sf"/>
</dbReference>
<gene>
    <name evidence="5" type="ORF">GXN76_10125</name>
</gene>